<feature type="domain" description="Peptidase S54 rhomboid" evidence="6">
    <location>
        <begin position="89"/>
        <end position="248"/>
    </location>
</feature>
<feature type="transmembrane region" description="Helical" evidence="5">
    <location>
        <begin position="226"/>
        <end position="247"/>
    </location>
</feature>
<keyword evidence="7" id="KW-0645">Protease</keyword>
<comment type="subcellular location">
    <subcellularLocation>
        <location evidence="1">Membrane</location>
        <topology evidence="1">Multi-pass membrane protein</topology>
    </subcellularLocation>
</comment>
<dbReference type="RefSeq" id="WP_343774278.1">
    <property type="nucleotide sequence ID" value="NZ_BAAADV010000004.1"/>
</dbReference>
<evidence type="ECO:0000256" key="1">
    <source>
        <dbReference type="ARBA" id="ARBA00004141"/>
    </source>
</evidence>
<dbReference type="Gene3D" id="1.20.1540.10">
    <property type="entry name" value="Rhomboid-like"/>
    <property type="match status" value="1"/>
</dbReference>
<keyword evidence="7" id="KW-0378">Hydrolase</keyword>
<feature type="transmembrane region" description="Helical" evidence="5">
    <location>
        <begin position="259"/>
        <end position="278"/>
    </location>
</feature>
<feature type="transmembrane region" description="Helical" evidence="5">
    <location>
        <begin position="163"/>
        <end position="182"/>
    </location>
</feature>
<evidence type="ECO:0000256" key="2">
    <source>
        <dbReference type="ARBA" id="ARBA00022692"/>
    </source>
</evidence>
<keyword evidence="2 5" id="KW-0812">Transmembrane</keyword>
<keyword evidence="4 5" id="KW-0472">Membrane</keyword>
<gene>
    <name evidence="7" type="ORF">GCM10009020_24130</name>
</gene>
<feature type="transmembrane region" description="Helical" evidence="5">
    <location>
        <begin position="42"/>
        <end position="63"/>
    </location>
</feature>
<evidence type="ECO:0000256" key="3">
    <source>
        <dbReference type="ARBA" id="ARBA00022989"/>
    </source>
</evidence>
<feature type="transmembrane region" description="Helical" evidence="5">
    <location>
        <begin position="284"/>
        <end position="308"/>
    </location>
</feature>
<dbReference type="GO" id="GO:0006508">
    <property type="term" value="P:proteolysis"/>
    <property type="evidence" value="ECO:0007669"/>
    <property type="project" value="UniProtKB-KW"/>
</dbReference>
<feature type="transmembrane region" description="Helical" evidence="5">
    <location>
        <begin position="140"/>
        <end position="157"/>
    </location>
</feature>
<comment type="caution">
    <text evidence="7">The sequence shown here is derived from an EMBL/GenBank/DDBJ whole genome shotgun (WGS) entry which is preliminary data.</text>
</comment>
<evidence type="ECO:0000259" key="6">
    <source>
        <dbReference type="Pfam" id="PF01694"/>
    </source>
</evidence>
<organism evidence="7 8">
    <name type="scientific">Natronoarchaeum mannanilyticum</name>
    <dbReference type="NCBI Taxonomy" id="926360"/>
    <lineage>
        <taxon>Archaea</taxon>
        <taxon>Methanobacteriati</taxon>
        <taxon>Methanobacteriota</taxon>
        <taxon>Stenosarchaea group</taxon>
        <taxon>Halobacteria</taxon>
        <taxon>Halobacteriales</taxon>
        <taxon>Natronoarchaeaceae</taxon>
    </lineage>
</organism>
<reference evidence="7 8" key="1">
    <citation type="journal article" date="2019" name="Int. J. Syst. Evol. Microbiol.">
        <title>The Global Catalogue of Microorganisms (GCM) 10K type strain sequencing project: providing services to taxonomists for standard genome sequencing and annotation.</title>
        <authorList>
            <consortium name="The Broad Institute Genomics Platform"/>
            <consortium name="The Broad Institute Genome Sequencing Center for Infectious Disease"/>
            <person name="Wu L."/>
            <person name="Ma J."/>
        </authorList>
    </citation>
    <scope>NUCLEOTIDE SEQUENCE [LARGE SCALE GENOMIC DNA]</scope>
    <source>
        <strain evidence="7 8">JCM 16328</strain>
    </source>
</reference>
<dbReference type="InterPro" id="IPR022764">
    <property type="entry name" value="Peptidase_S54_rhomboid_dom"/>
</dbReference>
<dbReference type="Pfam" id="PF01694">
    <property type="entry name" value="Rhomboid"/>
    <property type="match status" value="1"/>
</dbReference>
<dbReference type="InterPro" id="IPR035952">
    <property type="entry name" value="Rhomboid-like_sf"/>
</dbReference>
<proteinExistence type="predicted"/>
<evidence type="ECO:0000256" key="5">
    <source>
        <dbReference type="SAM" id="Phobius"/>
    </source>
</evidence>
<dbReference type="Proteomes" id="UP001500420">
    <property type="component" value="Unassembled WGS sequence"/>
</dbReference>
<evidence type="ECO:0000256" key="4">
    <source>
        <dbReference type="ARBA" id="ARBA00023136"/>
    </source>
</evidence>
<accession>A0AAV3TBE4</accession>
<protein>
    <submittedName>
        <fullName evidence="7">Rhomboid family intramembrane serine protease</fullName>
    </submittedName>
</protein>
<dbReference type="GO" id="GO:0016020">
    <property type="term" value="C:membrane"/>
    <property type="evidence" value="ECO:0007669"/>
    <property type="project" value="UniProtKB-SubCell"/>
</dbReference>
<feature type="transmembrane region" description="Helical" evidence="5">
    <location>
        <begin position="189"/>
        <end position="206"/>
    </location>
</feature>
<evidence type="ECO:0000313" key="7">
    <source>
        <dbReference type="EMBL" id="GAA0675602.1"/>
    </source>
</evidence>
<keyword evidence="3 5" id="KW-1133">Transmembrane helix</keyword>
<dbReference type="EMBL" id="BAAADV010000004">
    <property type="protein sequence ID" value="GAA0675602.1"/>
    <property type="molecule type" value="Genomic_DNA"/>
</dbReference>
<keyword evidence="8" id="KW-1185">Reference proteome</keyword>
<dbReference type="AlphaFoldDB" id="A0AAV3TBE4"/>
<evidence type="ECO:0000313" key="8">
    <source>
        <dbReference type="Proteomes" id="UP001500420"/>
    </source>
</evidence>
<sequence length="553" mass="59583">MIPLRAALFAAAVALLALSAIAIVRADRPGGAWGRRLRSRLLLGIPWGTIVSVLFVLAVYLFLQQGYWYWYDPVTIPFRSWSYLYPTGWLASGFSHAGPGHLRGNLTATLVLAPIVEYAWGHLPQERGSNSFDSWKTNPWIRAFVLFPAAVLGLGLLTSLFALGPVIGFSGVVFAFAGFALVHYPVATVVALLVSSVVSTVIPALLDPIVSVTVSASPPAPPSWAGIAIQGHALGLFLGLVLGLVVLHRRTGTPSAARVWLAALVFAVIQRLWAVYWFRGEGTYVLFRGVGVALVLLLALLITVAAVASERPLLSRDVPALDWITRRRVAVTAVVLGVAVLAGPGIVPNLVTVDGGVGPEDAVEVEDYTVTYAENVTNRMVSVIEIEAFGESTEVRTSGVIITSEQRHLWLRQASSQRLAYTGEVDVRLGGVGWSEQVVATREGWTAAGNDTAYHVWLDPASGPERHVFSSESHTAAPRIDNRSVSIVPEDGEFYLRVERENESLGRVEIPEVGKSVDAGGLTFATERREGRLVVTAERGGTSVAVAREEVYR</sequence>
<name>A0AAV3TBE4_9EURY</name>
<dbReference type="SUPFAM" id="SSF144091">
    <property type="entry name" value="Rhomboid-like"/>
    <property type="match status" value="1"/>
</dbReference>
<dbReference type="GO" id="GO:0004252">
    <property type="term" value="F:serine-type endopeptidase activity"/>
    <property type="evidence" value="ECO:0007669"/>
    <property type="project" value="InterPro"/>
</dbReference>
<feature type="transmembrane region" description="Helical" evidence="5">
    <location>
        <begin position="329"/>
        <end position="347"/>
    </location>
</feature>